<feature type="compositionally biased region" description="Low complexity" evidence="1">
    <location>
        <begin position="266"/>
        <end position="291"/>
    </location>
</feature>
<feature type="region of interest" description="Disordered" evidence="1">
    <location>
        <begin position="182"/>
        <end position="210"/>
    </location>
</feature>
<feature type="compositionally biased region" description="Acidic residues" evidence="1">
    <location>
        <begin position="424"/>
        <end position="445"/>
    </location>
</feature>
<dbReference type="InterPro" id="IPR015425">
    <property type="entry name" value="FH2_Formin"/>
</dbReference>
<dbReference type="Pfam" id="PF02181">
    <property type="entry name" value="FH2"/>
    <property type="match status" value="1"/>
</dbReference>
<dbReference type="InterPro" id="IPR019309">
    <property type="entry name" value="WASHC3"/>
</dbReference>
<keyword evidence="4" id="KW-1185">Reference proteome</keyword>
<dbReference type="OrthoDB" id="26518at2759"/>
<feature type="compositionally biased region" description="Acidic residues" evidence="1">
    <location>
        <begin position="250"/>
        <end position="259"/>
    </location>
</feature>
<feature type="compositionally biased region" description="Basic and acidic residues" evidence="1">
    <location>
        <begin position="229"/>
        <end position="240"/>
    </location>
</feature>
<sequence>MGNSNSVGRPVYDGNFVRADSDALALACGACPQQAATPVTSELWLIFHLLLSFTLVAYVRWSRVEIHNHACHQHELPVCCQRHQDQHEDVEEEQEAVDEQEVETGADCDVKENEVQPPTIAKPVQTPEEERAAARLETLRVEYAPYLQMLKVRLPRVVVDHKLRADGKDPEVLDEIIAATPTTPKEKKLPDPIAIPPPAEPVEDSEHTRKVESFRRMLKVGVPRHVVEMKARKEGVEPAELKGSSAQDASPEEDVEDSTVESGVLPAPSSLPTRSRRSSISSAVSTAPSTPDALAMRSAVATGNGRHLAMMALRKMNAGMRKKLHWSTTPYTGGFISAQRRDSLWSHIHDKAQTDSVCISTESRRWMEKLFVKVAAKAKTARRRPSSINDRSERKSSRQCSAGVLSPHSEGDECRPKIANSAFFDDEEDDLEGEPEPEDEELEDEVPVKEPGSAFLNRKLYVVLLDHKKSQNIAIVLARVKRTFPEITHEIMTLNCNVLSSPALQSLIDMWPDSAEQEAIDQFDGDVSSLATAEQFLMVARKIPRVQQKLRCLQFKMDFAPRVKELRGNLKLMIRGVQQVCASETLAGVLEYVFHLGNLLNFGEGVEYTKWVKSISISSLAKLSFTKAFDGRISFLQYVVQSIERDEPHLARFAEHLSLLPKCSKLSIQSLVAEQQSLKSGLRMLINETQKAAIFKTDDVELRAELASCRESMRLYAMEVEQELNGLQELVNQMERERKHFLNYFEEEDTLPLDELLGFLSSFADEYSRERQQLILRARRAQKTSLGRSVSVNLPHGRHSL</sequence>
<reference evidence="3" key="1">
    <citation type="submission" date="2021-02" db="EMBL/GenBank/DDBJ databases">
        <authorList>
            <person name="Palmer J.M."/>
        </authorList>
    </citation>
    <scope>NUCLEOTIDE SEQUENCE</scope>
    <source>
        <strain evidence="3">SCRP23</strain>
    </source>
</reference>
<proteinExistence type="predicted"/>
<dbReference type="PANTHER" id="PTHR45725">
    <property type="entry name" value="FORMIN HOMOLOGY 2 FAMILY MEMBER"/>
    <property type="match status" value="1"/>
</dbReference>
<dbReference type="PANTHER" id="PTHR45725:SF1">
    <property type="entry name" value="DISHEVELLED ASSOCIATED ACTIVATOR OF MORPHOGENESIS, ISOFORM D"/>
    <property type="match status" value="1"/>
</dbReference>
<comment type="caution">
    <text evidence="3">The sequence shown here is derived from an EMBL/GenBank/DDBJ whole genome shotgun (WGS) entry which is preliminary data.</text>
</comment>
<feature type="region of interest" description="Disordered" evidence="1">
    <location>
        <begin position="229"/>
        <end position="292"/>
    </location>
</feature>
<gene>
    <name evidence="3" type="ORF">PHYBOEH_007381</name>
</gene>
<evidence type="ECO:0000313" key="3">
    <source>
        <dbReference type="EMBL" id="KAG7389724.1"/>
    </source>
</evidence>
<evidence type="ECO:0000259" key="2">
    <source>
        <dbReference type="PROSITE" id="PS51444"/>
    </source>
</evidence>
<organism evidence="3 4">
    <name type="scientific">Phytophthora boehmeriae</name>
    <dbReference type="NCBI Taxonomy" id="109152"/>
    <lineage>
        <taxon>Eukaryota</taxon>
        <taxon>Sar</taxon>
        <taxon>Stramenopiles</taxon>
        <taxon>Oomycota</taxon>
        <taxon>Peronosporomycetes</taxon>
        <taxon>Peronosporales</taxon>
        <taxon>Peronosporaceae</taxon>
        <taxon>Phytophthora</taxon>
    </lineage>
</organism>
<dbReference type="PROSITE" id="PS51444">
    <property type="entry name" value="FH2"/>
    <property type="match status" value="1"/>
</dbReference>
<evidence type="ECO:0000313" key="4">
    <source>
        <dbReference type="Proteomes" id="UP000693981"/>
    </source>
</evidence>
<feature type="region of interest" description="Disordered" evidence="1">
    <location>
        <begin position="381"/>
        <end position="448"/>
    </location>
</feature>
<dbReference type="GO" id="GO:0071203">
    <property type="term" value="C:WASH complex"/>
    <property type="evidence" value="ECO:0007669"/>
    <property type="project" value="InterPro"/>
</dbReference>
<dbReference type="SMART" id="SM00498">
    <property type="entry name" value="FH2"/>
    <property type="match status" value="1"/>
</dbReference>
<evidence type="ECO:0000256" key="1">
    <source>
        <dbReference type="SAM" id="MobiDB-lite"/>
    </source>
</evidence>
<dbReference type="InterPro" id="IPR051425">
    <property type="entry name" value="Formin_Homology"/>
</dbReference>
<name>A0A8T1WBV6_9STRA</name>
<dbReference type="AlphaFoldDB" id="A0A8T1WBV6"/>
<protein>
    <recommendedName>
        <fullName evidence="2">FH2 domain-containing protein</fullName>
    </recommendedName>
</protein>
<dbReference type="EMBL" id="JAGDFL010000402">
    <property type="protein sequence ID" value="KAG7389724.1"/>
    <property type="molecule type" value="Genomic_DNA"/>
</dbReference>
<feature type="domain" description="FH2" evidence="2">
    <location>
        <begin position="396"/>
        <end position="794"/>
    </location>
</feature>
<accession>A0A8T1WBV6</accession>
<dbReference type="Proteomes" id="UP000693981">
    <property type="component" value="Unassembled WGS sequence"/>
</dbReference>
<dbReference type="Pfam" id="PF10152">
    <property type="entry name" value="CCDC53"/>
    <property type="match status" value="1"/>
</dbReference>